<name>A0A0D1EIT0_9RHOB</name>
<dbReference type="AlphaFoldDB" id="A0A0D1EIT0"/>
<dbReference type="RefSeq" id="WP_043917572.1">
    <property type="nucleotide sequence ID" value="NZ_FZPF01000002.1"/>
</dbReference>
<organism evidence="2 3">
    <name type="scientific">Jannaschia aquimarina</name>
    <dbReference type="NCBI Taxonomy" id="935700"/>
    <lineage>
        <taxon>Bacteria</taxon>
        <taxon>Pseudomonadati</taxon>
        <taxon>Pseudomonadota</taxon>
        <taxon>Alphaproteobacteria</taxon>
        <taxon>Rhodobacterales</taxon>
        <taxon>Roseobacteraceae</taxon>
        <taxon>Jannaschia</taxon>
    </lineage>
</organism>
<evidence type="ECO:0000313" key="3">
    <source>
        <dbReference type="Proteomes" id="UP000032232"/>
    </source>
</evidence>
<sequence length="346" mass="39263">MKGFSQRWKDFPDYILGITKEIWEERGLHTLHETYAEDLPMRFPSGLVRGRKAVIDGTRATLVEFPDRQLLGEDVIWCGDDETGRLSSHRLMTTGTHLGHGFFGPPTGKRFEVRAIADCAARENFIFDEWLCRDTSGIVHQLGMSPLPFTRDLIAREGGPDKAIRPFHPRDDVDGGYNSRGNDHEVGLEYEDLLTRIMAGNELSAIAQRYDRACRTEFPGARRGWSWPYAEQMWMGLRAAFPDATFTIDHRIGREDPMMPPRAALRWSLLGKHEGRGMYGEPTGAEVYVMGFTHAEFGPWGLRREYTVFDEISIWKQILLQTGMADDVNTSGMGETHPSRTGMTYG</sequence>
<comment type="caution">
    <text evidence="2">The sequence shown here is derived from an EMBL/GenBank/DDBJ whole genome shotgun (WGS) entry which is preliminary data.</text>
</comment>
<dbReference type="SUPFAM" id="SSF54427">
    <property type="entry name" value="NTF2-like"/>
    <property type="match status" value="2"/>
</dbReference>
<proteinExistence type="predicted"/>
<dbReference type="STRING" id="935700.jaqu_07280"/>
<dbReference type="Proteomes" id="UP000032232">
    <property type="component" value="Unassembled WGS sequence"/>
</dbReference>
<dbReference type="EMBL" id="JYFE01000017">
    <property type="protein sequence ID" value="KIT17539.1"/>
    <property type="molecule type" value="Genomic_DNA"/>
</dbReference>
<dbReference type="GO" id="GO:0030638">
    <property type="term" value="P:polyketide metabolic process"/>
    <property type="evidence" value="ECO:0007669"/>
    <property type="project" value="InterPro"/>
</dbReference>
<evidence type="ECO:0000256" key="1">
    <source>
        <dbReference type="SAM" id="MobiDB-lite"/>
    </source>
</evidence>
<keyword evidence="3" id="KW-1185">Reference proteome</keyword>
<dbReference type="InterPro" id="IPR032710">
    <property type="entry name" value="NTF2-like_dom_sf"/>
</dbReference>
<gene>
    <name evidence="2" type="ORF">jaqu_07280</name>
</gene>
<dbReference type="PATRIC" id="fig|935700.4.peg.767"/>
<protein>
    <submittedName>
        <fullName evidence="2">SnoaL-like polyketide cyclase</fullName>
    </submittedName>
</protein>
<dbReference type="OrthoDB" id="2769928at2"/>
<dbReference type="Pfam" id="PF07366">
    <property type="entry name" value="SnoaL"/>
    <property type="match status" value="1"/>
</dbReference>
<reference evidence="2 3" key="1">
    <citation type="submission" date="2015-02" db="EMBL/GenBank/DDBJ databases">
        <title>Genome Sequence of Jannaschia aquimarina DSM28248, a member of the Roseobacter clade.</title>
        <authorList>
            <person name="Voget S."/>
            <person name="Daniel R."/>
        </authorList>
    </citation>
    <scope>NUCLEOTIDE SEQUENCE [LARGE SCALE GENOMIC DNA]</scope>
    <source>
        <strain evidence="2 3">GSW-M26</strain>
    </source>
</reference>
<accession>A0A0D1EIT0</accession>
<dbReference type="InterPro" id="IPR009959">
    <property type="entry name" value="Cyclase_SnoaL-like"/>
</dbReference>
<feature type="region of interest" description="Disordered" evidence="1">
    <location>
        <begin position="160"/>
        <end position="179"/>
    </location>
</feature>
<evidence type="ECO:0000313" key="2">
    <source>
        <dbReference type="EMBL" id="KIT17539.1"/>
    </source>
</evidence>
<dbReference type="Gene3D" id="3.10.450.50">
    <property type="match status" value="2"/>
</dbReference>
<feature type="compositionally biased region" description="Basic and acidic residues" evidence="1">
    <location>
        <begin position="160"/>
        <end position="173"/>
    </location>
</feature>